<dbReference type="Proteomes" id="UP000069620">
    <property type="component" value="Unassembled WGS sequence"/>
</dbReference>
<name>A0A100W548_9MYCO</name>
<dbReference type="InterPro" id="IPR029058">
    <property type="entry name" value="AB_hydrolase_fold"/>
</dbReference>
<dbReference type="InterPro" id="IPR050585">
    <property type="entry name" value="Xaa-Pro_dipeptidyl-ppase/CocE"/>
</dbReference>
<keyword evidence="6" id="KW-1185">Reference proteome</keyword>
<reference evidence="6" key="1">
    <citation type="journal article" date="2016" name="Genome Announc.">
        <title>Draft Genome Sequences of Five Rapidly Growing Mycobacterium Species, M. thermoresistibile, M. fortuitum subsp. acetamidolyticum, M. canariasense, M. brisbanense, and M. novocastrense.</title>
        <authorList>
            <person name="Katahira K."/>
            <person name="Ogura Y."/>
            <person name="Gotoh Y."/>
            <person name="Hayashi T."/>
        </authorList>
    </citation>
    <scope>NUCLEOTIDE SEQUENCE [LARGE SCALE GENOMIC DNA]</scope>
    <source>
        <strain evidence="6">JCM15654</strain>
    </source>
</reference>
<dbReference type="Gene3D" id="2.60.120.260">
    <property type="entry name" value="Galactose-binding domain-like"/>
    <property type="match status" value="1"/>
</dbReference>
<gene>
    <name evidence="5" type="ORF">RMCB_5890</name>
</gene>
<feature type="region of interest" description="Disordered" evidence="2">
    <location>
        <begin position="573"/>
        <end position="595"/>
    </location>
</feature>
<dbReference type="OrthoDB" id="5240615at2"/>
<dbReference type="SMART" id="SM00939">
    <property type="entry name" value="PepX_C"/>
    <property type="match status" value="1"/>
</dbReference>
<dbReference type="PROSITE" id="PS51257">
    <property type="entry name" value="PROKAR_LIPOPROTEIN"/>
    <property type="match status" value="1"/>
</dbReference>
<protein>
    <submittedName>
        <fullName evidence="5">Probable peptidase</fullName>
    </submittedName>
</protein>
<evidence type="ECO:0000259" key="4">
    <source>
        <dbReference type="SMART" id="SM00939"/>
    </source>
</evidence>
<dbReference type="InterPro" id="IPR013736">
    <property type="entry name" value="Xaa-Pro_dipept_C"/>
</dbReference>
<dbReference type="GO" id="GO:0008239">
    <property type="term" value="F:dipeptidyl-peptidase activity"/>
    <property type="evidence" value="ECO:0007669"/>
    <property type="project" value="InterPro"/>
</dbReference>
<dbReference type="Pfam" id="PF02129">
    <property type="entry name" value="Peptidase_S15"/>
    <property type="match status" value="1"/>
</dbReference>
<dbReference type="SUPFAM" id="SSF53474">
    <property type="entry name" value="alpha/beta-Hydrolases"/>
    <property type="match status" value="1"/>
</dbReference>
<dbReference type="AlphaFoldDB" id="A0A100W548"/>
<dbReference type="Gene3D" id="1.10.3020.10">
    <property type="entry name" value="alpha-amino acid ester hydrolase ( Helical cap domain)"/>
    <property type="match status" value="1"/>
</dbReference>
<evidence type="ECO:0000313" key="5">
    <source>
        <dbReference type="EMBL" id="GAS91794.1"/>
    </source>
</evidence>
<dbReference type="InterPro" id="IPR005674">
    <property type="entry name" value="CocE/Ser_esterase"/>
</dbReference>
<dbReference type="PANTHER" id="PTHR43056:SF10">
    <property type="entry name" value="COCE_NOND FAMILY, PUTATIVE (AFU_ORTHOLOGUE AFUA_7G00600)-RELATED"/>
    <property type="match status" value="1"/>
</dbReference>
<dbReference type="InterPro" id="IPR000383">
    <property type="entry name" value="Xaa-Pro-like_dom"/>
</dbReference>
<accession>A0A100W548</accession>
<organism evidence="5 6">
    <name type="scientific">Mycolicibacterium brisbanense</name>
    <dbReference type="NCBI Taxonomy" id="146020"/>
    <lineage>
        <taxon>Bacteria</taxon>
        <taxon>Bacillati</taxon>
        <taxon>Actinomycetota</taxon>
        <taxon>Actinomycetes</taxon>
        <taxon>Mycobacteriales</taxon>
        <taxon>Mycobacteriaceae</taxon>
        <taxon>Mycolicibacterium</taxon>
    </lineage>
</organism>
<keyword evidence="1" id="KW-0378">Hydrolase</keyword>
<evidence type="ECO:0000256" key="1">
    <source>
        <dbReference type="ARBA" id="ARBA00022801"/>
    </source>
</evidence>
<comment type="caution">
    <text evidence="5">The sequence shown here is derived from an EMBL/GenBank/DDBJ whole genome shotgun (WGS) entry which is preliminary data.</text>
</comment>
<sequence length="617" mass="67361">MPNAIRAVIAVLVSTALVLTGCTTGHDADTQRPFPAAVGRGPCEVTTEHDVPASMRDGTVLRADVYRPKTSDAVPVILMRTQYGKSAAQTDVDRFEPPDWFASHCYLVVVQDIRGQGNSGGVFSEFTHDMDDGYDSVEWAAALPGSNGKVGMYGSSYVGATQWLAAVTTPPHLVTIVPANTASDYYDGWNYEGGEFRLGFVLPWAIEDIATTAAINRDDKQAVAQLNAAAADPTRWLNFRPFKDLPPMQPANPVVAPWYFDWIRHSTRDDFWRRFSIRDRYPAVKIPVLHVEGWYDAFLAGGIENFTGMTAHGGSDLARTNQRLVIGPWDHVGWGRTDSVAAPMLKDIGPVANSPINELQLAWYDHFLKGQGNDVAGSPRVDYFLMGANVWKTAPNWPLPQTHWANWYLSGSGGLAEREGELTAQPPAAQPPDTYLYDPAFPAPSLGGHSCCGATKSQQGPYDQTPVEQRSDVLVYSSAPLTKDTEVTGPVTVTLWAQSTAADTDFTAKLLVVKPDGQAVNLNNGILRTPFRDSLSDPTPTTPGQPYQYRIQVWPTSYLFRAGDRIRLEVSSSDYPQFAPNPNTGAPFGQDTRTQQATQTVLHDPAHPSSITLPVIG</sequence>
<proteinExistence type="predicted"/>
<evidence type="ECO:0000256" key="2">
    <source>
        <dbReference type="SAM" id="MobiDB-lite"/>
    </source>
</evidence>
<dbReference type="Pfam" id="PF08530">
    <property type="entry name" value="PepX_C"/>
    <property type="match status" value="1"/>
</dbReference>
<evidence type="ECO:0000313" key="6">
    <source>
        <dbReference type="Proteomes" id="UP000069620"/>
    </source>
</evidence>
<dbReference type="Gene3D" id="3.40.50.1820">
    <property type="entry name" value="alpha/beta hydrolase"/>
    <property type="match status" value="1"/>
</dbReference>
<feature type="domain" description="Xaa-Pro dipeptidyl-peptidase C-terminal" evidence="4">
    <location>
        <begin position="361"/>
        <end position="612"/>
    </location>
</feature>
<reference evidence="6" key="2">
    <citation type="submission" date="2016-02" db="EMBL/GenBank/DDBJ databases">
        <title>Draft genome sequence of five rapidly growing Mycobacterium species.</title>
        <authorList>
            <person name="Katahira K."/>
            <person name="Gotou Y."/>
            <person name="Iida K."/>
            <person name="Ogura Y."/>
            <person name="Hayashi T."/>
        </authorList>
    </citation>
    <scope>NUCLEOTIDE SEQUENCE [LARGE SCALE GENOMIC DNA]</scope>
    <source>
        <strain evidence="6">JCM15654</strain>
    </source>
</reference>
<evidence type="ECO:0000256" key="3">
    <source>
        <dbReference type="SAM" id="SignalP"/>
    </source>
</evidence>
<dbReference type="PANTHER" id="PTHR43056">
    <property type="entry name" value="PEPTIDASE S9 PROLYL OLIGOPEPTIDASE"/>
    <property type="match status" value="1"/>
</dbReference>
<dbReference type="RefSeq" id="WP_062831688.1">
    <property type="nucleotide sequence ID" value="NZ_BCSX01000051.1"/>
</dbReference>
<keyword evidence="3" id="KW-0732">Signal</keyword>
<feature type="signal peptide" evidence="3">
    <location>
        <begin position="1"/>
        <end position="27"/>
    </location>
</feature>
<dbReference type="EMBL" id="BCSX01000051">
    <property type="protein sequence ID" value="GAS91794.1"/>
    <property type="molecule type" value="Genomic_DNA"/>
</dbReference>
<feature type="chain" id="PRO_5039430070" evidence="3">
    <location>
        <begin position="28"/>
        <end position="617"/>
    </location>
</feature>
<dbReference type="NCBIfam" id="TIGR00976">
    <property type="entry name" value="CocE_NonD"/>
    <property type="match status" value="1"/>
</dbReference>
<dbReference type="STRING" id="146020.RMCB_5890"/>
<feature type="compositionally biased region" description="Polar residues" evidence="2">
    <location>
        <begin position="573"/>
        <end position="584"/>
    </location>
</feature>
<dbReference type="InterPro" id="IPR008979">
    <property type="entry name" value="Galactose-bd-like_sf"/>
</dbReference>
<dbReference type="SUPFAM" id="SSF49785">
    <property type="entry name" value="Galactose-binding domain-like"/>
    <property type="match status" value="1"/>
</dbReference>